<dbReference type="Proteomes" id="UP000027222">
    <property type="component" value="Unassembled WGS sequence"/>
</dbReference>
<dbReference type="HOGENOM" id="CLU_1845245_0_0_1"/>
<gene>
    <name evidence="2" type="ORF">GALMADRAFT_134650</name>
</gene>
<dbReference type="EMBL" id="KL142369">
    <property type="protein sequence ID" value="KDR83155.1"/>
    <property type="molecule type" value="Genomic_DNA"/>
</dbReference>
<organism evidence="2 3">
    <name type="scientific">Galerina marginata (strain CBS 339.88)</name>
    <dbReference type="NCBI Taxonomy" id="685588"/>
    <lineage>
        <taxon>Eukaryota</taxon>
        <taxon>Fungi</taxon>
        <taxon>Dikarya</taxon>
        <taxon>Basidiomycota</taxon>
        <taxon>Agaricomycotina</taxon>
        <taxon>Agaricomycetes</taxon>
        <taxon>Agaricomycetidae</taxon>
        <taxon>Agaricales</taxon>
        <taxon>Agaricineae</taxon>
        <taxon>Strophariaceae</taxon>
        <taxon>Galerina</taxon>
    </lineage>
</organism>
<sequence>MATPAESAQLKDDADEDNACVRESEGRTTPKQGMAARRRPDPVAENVVDERRLIKDIQVVCRDSPKSLIDEAGVGTFSFVQFPPPPPPPALPFSFSTGSPKVATIMASPPYRNDLTQHGGAFRHCDLNGSVWLREDPAL</sequence>
<dbReference type="AlphaFoldDB" id="A0A067TIV2"/>
<feature type="region of interest" description="Disordered" evidence="1">
    <location>
        <begin position="1"/>
        <end position="43"/>
    </location>
</feature>
<keyword evidence="3" id="KW-1185">Reference proteome</keyword>
<evidence type="ECO:0000256" key="1">
    <source>
        <dbReference type="SAM" id="MobiDB-lite"/>
    </source>
</evidence>
<protein>
    <submittedName>
        <fullName evidence="2">Uncharacterized protein</fullName>
    </submittedName>
</protein>
<reference evidence="3" key="1">
    <citation type="journal article" date="2014" name="Proc. Natl. Acad. Sci. U.S.A.">
        <title>Extensive sampling of basidiomycete genomes demonstrates inadequacy of the white-rot/brown-rot paradigm for wood decay fungi.</title>
        <authorList>
            <person name="Riley R."/>
            <person name="Salamov A.A."/>
            <person name="Brown D.W."/>
            <person name="Nagy L.G."/>
            <person name="Floudas D."/>
            <person name="Held B.W."/>
            <person name="Levasseur A."/>
            <person name="Lombard V."/>
            <person name="Morin E."/>
            <person name="Otillar R."/>
            <person name="Lindquist E.A."/>
            <person name="Sun H."/>
            <person name="LaButti K.M."/>
            <person name="Schmutz J."/>
            <person name="Jabbour D."/>
            <person name="Luo H."/>
            <person name="Baker S.E."/>
            <person name="Pisabarro A.G."/>
            <person name="Walton J.D."/>
            <person name="Blanchette R.A."/>
            <person name="Henrissat B."/>
            <person name="Martin F."/>
            <person name="Cullen D."/>
            <person name="Hibbett D.S."/>
            <person name="Grigoriev I.V."/>
        </authorList>
    </citation>
    <scope>NUCLEOTIDE SEQUENCE [LARGE SCALE GENOMIC DNA]</scope>
    <source>
        <strain evidence="3">CBS 339.88</strain>
    </source>
</reference>
<name>A0A067TIV2_GALM3</name>
<accession>A0A067TIV2</accession>
<evidence type="ECO:0000313" key="2">
    <source>
        <dbReference type="EMBL" id="KDR83155.1"/>
    </source>
</evidence>
<evidence type="ECO:0000313" key="3">
    <source>
        <dbReference type="Proteomes" id="UP000027222"/>
    </source>
</evidence>
<proteinExistence type="predicted"/>
<feature type="compositionally biased region" description="Basic and acidic residues" evidence="1">
    <location>
        <begin position="19"/>
        <end position="28"/>
    </location>
</feature>